<gene>
    <name evidence="1" type="ORF">CY34DRAFT_808576</name>
</gene>
<dbReference type="Proteomes" id="UP000054485">
    <property type="component" value="Unassembled WGS sequence"/>
</dbReference>
<protein>
    <submittedName>
        <fullName evidence="1">Uncharacterized protein</fullName>
    </submittedName>
</protein>
<evidence type="ECO:0000313" key="2">
    <source>
        <dbReference type="Proteomes" id="UP000054485"/>
    </source>
</evidence>
<name>A0A0D0AXP4_9AGAM</name>
<dbReference type="HOGENOM" id="CLU_3033946_0_0_1"/>
<proteinExistence type="predicted"/>
<dbReference type="EMBL" id="KN835356">
    <property type="protein sequence ID" value="KIK39157.1"/>
    <property type="molecule type" value="Genomic_DNA"/>
</dbReference>
<dbReference type="InParanoid" id="A0A0D0AXP4"/>
<evidence type="ECO:0000313" key="1">
    <source>
        <dbReference type="EMBL" id="KIK39157.1"/>
    </source>
</evidence>
<sequence>MYHSSYTILQLSQGTKGARPKPHIPDTAPVVWSVCSTGTIDSTYPSGEHSCISEP</sequence>
<organism evidence="1 2">
    <name type="scientific">Suillus luteus UH-Slu-Lm8-n1</name>
    <dbReference type="NCBI Taxonomy" id="930992"/>
    <lineage>
        <taxon>Eukaryota</taxon>
        <taxon>Fungi</taxon>
        <taxon>Dikarya</taxon>
        <taxon>Basidiomycota</taxon>
        <taxon>Agaricomycotina</taxon>
        <taxon>Agaricomycetes</taxon>
        <taxon>Agaricomycetidae</taxon>
        <taxon>Boletales</taxon>
        <taxon>Suillineae</taxon>
        <taxon>Suillaceae</taxon>
        <taxon>Suillus</taxon>
    </lineage>
</organism>
<keyword evidence="2" id="KW-1185">Reference proteome</keyword>
<accession>A0A0D0AXP4</accession>
<reference evidence="1 2" key="1">
    <citation type="submission" date="2014-04" db="EMBL/GenBank/DDBJ databases">
        <authorList>
            <consortium name="DOE Joint Genome Institute"/>
            <person name="Kuo A."/>
            <person name="Ruytinx J."/>
            <person name="Rineau F."/>
            <person name="Colpaert J."/>
            <person name="Kohler A."/>
            <person name="Nagy L.G."/>
            <person name="Floudas D."/>
            <person name="Copeland A."/>
            <person name="Barry K.W."/>
            <person name="Cichocki N."/>
            <person name="Veneault-Fourrey C."/>
            <person name="LaButti K."/>
            <person name="Lindquist E.A."/>
            <person name="Lipzen A."/>
            <person name="Lundell T."/>
            <person name="Morin E."/>
            <person name="Murat C."/>
            <person name="Sun H."/>
            <person name="Tunlid A."/>
            <person name="Henrissat B."/>
            <person name="Grigoriev I.V."/>
            <person name="Hibbett D.S."/>
            <person name="Martin F."/>
            <person name="Nordberg H.P."/>
            <person name="Cantor M.N."/>
            <person name="Hua S.X."/>
        </authorList>
    </citation>
    <scope>NUCLEOTIDE SEQUENCE [LARGE SCALE GENOMIC DNA]</scope>
    <source>
        <strain evidence="1 2">UH-Slu-Lm8-n1</strain>
    </source>
</reference>
<dbReference type="AlphaFoldDB" id="A0A0D0AXP4"/>
<reference evidence="2" key="2">
    <citation type="submission" date="2015-01" db="EMBL/GenBank/DDBJ databases">
        <title>Evolutionary Origins and Diversification of the Mycorrhizal Mutualists.</title>
        <authorList>
            <consortium name="DOE Joint Genome Institute"/>
            <consortium name="Mycorrhizal Genomics Consortium"/>
            <person name="Kohler A."/>
            <person name="Kuo A."/>
            <person name="Nagy L.G."/>
            <person name="Floudas D."/>
            <person name="Copeland A."/>
            <person name="Barry K.W."/>
            <person name="Cichocki N."/>
            <person name="Veneault-Fourrey C."/>
            <person name="LaButti K."/>
            <person name="Lindquist E.A."/>
            <person name="Lipzen A."/>
            <person name="Lundell T."/>
            <person name="Morin E."/>
            <person name="Murat C."/>
            <person name="Riley R."/>
            <person name="Ohm R."/>
            <person name="Sun H."/>
            <person name="Tunlid A."/>
            <person name="Henrissat B."/>
            <person name="Grigoriev I.V."/>
            <person name="Hibbett D.S."/>
            <person name="Martin F."/>
        </authorList>
    </citation>
    <scope>NUCLEOTIDE SEQUENCE [LARGE SCALE GENOMIC DNA]</scope>
    <source>
        <strain evidence="2">UH-Slu-Lm8-n1</strain>
    </source>
</reference>